<evidence type="ECO:0000313" key="14">
    <source>
        <dbReference type="EMBL" id="KGN74476.1"/>
    </source>
</evidence>
<dbReference type="GO" id="GO:0003887">
    <property type="term" value="F:DNA-directed DNA polymerase activity"/>
    <property type="evidence" value="ECO:0007669"/>
    <property type="project" value="UniProtKB-UniRule"/>
</dbReference>
<keyword evidence="16" id="KW-1185">Reference proteome</keyword>
<reference evidence="15 17" key="2">
    <citation type="submission" date="2018-06" db="EMBL/GenBank/DDBJ databases">
        <authorList>
            <consortium name="Pathogen Informatics"/>
            <person name="Doyle S."/>
        </authorList>
    </citation>
    <scope>NUCLEOTIDE SEQUENCE [LARGE SCALE GENOMIC DNA]</scope>
    <source>
        <strain evidence="15 17">NCTC11632</strain>
    </source>
</reference>
<dbReference type="Pfam" id="PF02768">
    <property type="entry name" value="DNA_pol3_beta_3"/>
    <property type="match status" value="1"/>
</dbReference>
<dbReference type="PANTHER" id="PTHR30478">
    <property type="entry name" value="DNA POLYMERASE III SUBUNIT BETA"/>
    <property type="match status" value="1"/>
</dbReference>
<comment type="subcellular location">
    <subcellularLocation>
        <location evidence="1 10">Cytoplasm</location>
    </subcellularLocation>
</comment>
<dbReference type="AlphaFoldDB" id="A0A0A2E6J1"/>
<reference evidence="14 16" key="1">
    <citation type="submission" date="2014-09" db="EMBL/GenBank/DDBJ databases">
        <title>Draft Genome Sequence of Porphyromonas macacae COT-192_OH2859.</title>
        <authorList>
            <person name="Wallis C."/>
            <person name="Deusch O."/>
            <person name="O'Flynn C."/>
            <person name="Davis I."/>
            <person name="Horsfall A."/>
            <person name="Kirkwood N."/>
            <person name="Harris S."/>
            <person name="Eisen J.A."/>
            <person name="Coil D.A."/>
            <person name="Darling A.E."/>
            <person name="Jospin G."/>
            <person name="Alexiev A."/>
        </authorList>
    </citation>
    <scope>NUCLEOTIDE SEQUENCE [LARGE SCALE GENOMIC DNA]</scope>
    <source>
        <strain evidence="16">COT-192 OH2859</strain>
        <strain evidence="14">COT-192_OH2859</strain>
    </source>
</reference>
<evidence type="ECO:0000256" key="1">
    <source>
        <dbReference type="ARBA" id="ARBA00004496"/>
    </source>
</evidence>
<comment type="function">
    <text evidence="10">Confers DNA tethering and processivity to DNA polymerases and other proteins. Acts as a clamp, forming a ring around DNA (a reaction catalyzed by the clamp-loading complex) which diffuses in an ATP-independent manner freely and bidirectionally along dsDNA. Initially characterized for its ability to contact the catalytic subunit of DNA polymerase III (Pol III), a complex, multichain enzyme responsible for most of the replicative synthesis in bacteria; Pol III exhibits 3'-5' exonuclease proofreading activity. The beta chain is required for initiation of replication as well as for processivity of DNA replication.</text>
</comment>
<evidence type="ECO:0000259" key="11">
    <source>
        <dbReference type="Pfam" id="PF00712"/>
    </source>
</evidence>
<evidence type="ECO:0000313" key="15">
    <source>
        <dbReference type="EMBL" id="SUB88940.1"/>
    </source>
</evidence>
<dbReference type="STRING" id="28115.HQ47_05445"/>
<dbReference type="InterPro" id="IPR022634">
    <property type="entry name" value="DNA_polIII_beta_N"/>
</dbReference>
<dbReference type="SMART" id="SM00480">
    <property type="entry name" value="POL3Bc"/>
    <property type="match status" value="1"/>
</dbReference>
<dbReference type="Proteomes" id="UP000254156">
    <property type="component" value="Unassembled WGS sequence"/>
</dbReference>
<dbReference type="GO" id="GO:0006271">
    <property type="term" value="P:DNA strand elongation involved in DNA replication"/>
    <property type="evidence" value="ECO:0007669"/>
    <property type="project" value="TreeGrafter"/>
</dbReference>
<keyword evidence="4 10" id="KW-0963">Cytoplasm</keyword>
<name>A0A0A2E6J1_9PORP</name>
<dbReference type="InterPro" id="IPR001001">
    <property type="entry name" value="DNA_polIII_beta"/>
</dbReference>
<feature type="domain" description="DNA polymerase III beta sliding clamp N-terminal" evidence="11">
    <location>
        <begin position="1"/>
        <end position="121"/>
    </location>
</feature>
<evidence type="ECO:0000256" key="5">
    <source>
        <dbReference type="ARBA" id="ARBA00022679"/>
    </source>
</evidence>
<sequence length="380" mass="41686">MKFTVPSNELMQHLQACARAISPKSTTAMPVLGSIFFSIEGNVLTLTAADIANRVTTSLEVNNHGENGAFLVAERMILDPIKELADQPIEVSVNSESHDALITYNNGQYSFVVDSAEVYPAAPVLEGNIQKVELTAEQLLNGLSATQNATSKDERRPIMTGVHLDIFEDNMVFVASDGHILIKYTDHNIKSNIRTSFCLSDRATTLLTKTLLPREDGNVLLSFNHEYAIFELSGYTLSARLLEGRYPNYNSVIPADNPYAITVDRISLFSAIKRVSVFANQASGLIRLEINREQIKISANDVDFSIAAEERVPASCSVEDVNIRIGFDSSMLITMLQNMDSEQVTICLADQTRAGLILPTETPDGIELCGLVIPMKLIGE</sequence>
<dbReference type="PIRSF" id="PIRSF000804">
    <property type="entry name" value="DNA_pol_III_b"/>
    <property type="match status" value="1"/>
</dbReference>
<comment type="similarity">
    <text evidence="2 10">Belongs to the beta sliding clamp family.</text>
</comment>
<dbReference type="Proteomes" id="UP000030103">
    <property type="component" value="Unassembled WGS sequence"/>
</dbReference>
<dbReference type="PANTHER" id="PTHR30478:SF0">
    <property type="entry name" value="BETA SLIDING CLAMP"/>
    <property type="match status" value="1"/>
</dbReference>
<feature type="domain" description="DNA polymerase III beta sliding clamp C-terminal" evidence="13">
    <location>
        <begin position="251"/>
        <end position="362"/>
    </location>
</feature>
<evidence type="ECO:0000256" key="4">
    <source>
        <dbReference type="ARBA" id="ARBA00022490"/>
    </source>
</evidence>
<dbReference type="GO" id="GO:0005737">
    <property type="term" value="C:cytoplasm"/>
    <property type="evidence" value="ECO:0007669"/>
    <property type="project" value="UniProtKB-SubCell"/>
</dbReference>
<dbReference type="CDD" id="cd00140">
    <property type="entry name" value="beta_clamp"/>
    <property type="match status" value="1"/>
</dbReference>
<dbReference type="OrthoDB" id="8421503at2"/>
<keyword evidence="5 10" id="KW-0808">Transferase</keyword>
<dbReference type="GO" id="GO:0003677">
    <property type="term" value="F:DNA binding"/>
    <property type="evidence" value="ECO:0007669"/>
    <property type="project" value="UniProtKB-UniRule"/>
</dbReference>
<keyword evidence="7 10" id="KW-0235">DNA replication</keyword>
<evidence type="ECO:0000256" key="2">
    <source>
        <dbReference type="ARBA" id="ARBA00010752"/>
    </source>
</evidence>
<dbReference type="GO" id="GO:0009360">
    <property type="term" value="C:DNA polymerase III complex"/>
    <property type="evidence" value="ECO:0007669"/>
    <property type="project" value="InterPro"/>
</dbReference>
<gene>
    <name evidence="15" type="primary">dnaN</name>
    <name evidence="14" type="ORF">HQ47_05445</name>
    <name evidence="15" type="ORF">NCTC11632_01028</name>
</gene>
<evidence type="ECO:0000313" key="16">
    <source>
        <dbReference type="Proteomes" id="UP000030103"/>
    </source>
</evidence>
<accession>A0A0A2E6J1</accession>
<dbReference type="InterPro" id="IPR046938">
    <property type="entry name" value="DNA_clamp_sf"/>
</dbReference>
<proteinExistence type="inferred from homology"/>
<evidence type="ECO:0000256" key="10">
    <source>
        <dbReference type="PIRNR" id="PIRNR000804"/>
    </source>
</evidence>
<evidence type="ECO:0000256" key="8">
    <source>
        <dbReference type="ARBA" id="ARBA00022932"/>
    </source>
</evidence>
<dbReference type="Pfam" id="PF02767">
    <property type="entry name" value="DNA_pol3_beta_2"/>
    <property type="match status" value="1"/>
</dbReference>
<comment type="subunit">
    <text evidence="10">Forms a ring-shaped head-to-tail homodimer around DNA.</text>
</comment>
<dbReference type="GO" id="GO:0008408">
    <property type="term" value="F:3'-5' exonuclease activity"/>
    <property type="evidence" value="ECO:0007669"/>
    <property type="project" value="InterPro"/>
</dbReference>
<keyword evidence="6 10" id="KW-0548">Nucleotidyltransferase</keyword>
<dbReference type="EMBL" id="JRFA01000014">
    <property type="protein sequence ID" value="KGN74476.1"/>
    <property type="molecule type" value="Genomic_DNA"/>
</dbReference>
<evidence type="ECO:0000313" key="17">
    <source>
        <dbReference type="Proteomes" id="UP000254156"/>
    </source>
</evidence>
<dbReference type="EMBL" id="UGTF01000002">
    <property type="protein sequence ID" value="SUB88940.1"/>
    <property type="molecule type" value="Genomic_DNA"/>
</dbReference>
<evidence type="ECO:0000259" key="12">
    <source>
        <dbReference type="Pfam" id="PF02767"/>
    </source>
</evidence>
<evidence type="ECO:0000256" key="6">
    <source>
        <dbReference type="ARBA" id="ARBA00022695"/>
    </source>
</evidence>
<keyword evidence="8 10" id="KW-0239">DNA-directed DNA polymerase</keyword>
<dbReference type="InterPro" id="IPR022637">
    <property type="entry name" value="DNA_polIII_beta_cen"/>
</dbReference>
<organism evidence="14 16">
    <name type="scientific">Porphyromonas macacae</name>
    <dbReference type="NCBI Taxonomy" id="28115"/>
    <lineage>
        <taxon>Bacteria</taxon>
        <taxon>Pseudomonadati</taxon>
        <taxon>Bacteroidota</taxon>
        <taxon>Bacteroidia</taxon>
        <taxon>Bacteroidales</taxon>
        <taxon>Porphyromonadaceae</taxon>
        <taxon>Porphyromonas</taxon>
    </lineage>
</organism>
<evidence type="ECO:0000256" key="3">
    <source>
        <dbReference type="ARBA" id="ARBA00021035"/>
    </source>
</evidence>
<dbReference type="eggNOG" id="COG0592">
    <property type="taxonomic scope" value="Bacteria"/>
</dbReference>
<dbReference type="InterPro" id="IPR022635">
    <property type="entry name" value="DNA_polIII_beta_C"/>
</dbReference>
<dbReference type="RefSeq" id="WP_025003630.1">
    <property type="nucleotide sequence ID" value="NZ_JASBZX010000008.1"/>
</dbReference>
<dbReference type="Gene3D" id="3.70.10.10">
    <property type="match status" value="1"/>
</dbReference>
<dbReference type="SUPFAM" id="SSF55979">
    <property type="entry name" value="DNA clamp"/>
    <property type="match status" value="3"/>
</dbReference>
<feature type="domain" description="DNA polymerase III beta sliding clamp central" evidence="12">
    <location>
        <begin position="134"/>
        <end position="248"/>
    </location>
</feature>
<dbReference type="Gene3D" id="3.10.150.10">
    <property type="entry name" value="DNA Polymerase III, subunit A, domain 2"/>
    <property type="match status" value="1"/>
</dbReference>
<evidence type="ECO:0000256" key="7">
    <source>
        <dbReference type="ARBA" id="ARBA00022705"/>
    </source>
</evidence>
<dbReference type="NCBIfam" id="TIGR00663">
    <property type="entry name" value="dnan"/>
    <property type="match status" value="1"/>
</dbReference>
<protein>
    <recommendedName>
        <fullName evidence="3 10">Beta sliding clamp</fullName>
    </recommendedName>
</protein>
<evidence type="ECO:0000256" key="9">
    <source>
        <dbReference type="ARBA" id="ARBA00023125"/>
    </source>
</evidence>
<keyword evidence="9" id="KW-0238">DNA-binding</keyword>
<dbReference type="Pfam" id="PF00712">
    <property type="entry name" value="DNA_pol3_beta"/>
    <property type="match status" value="1"/>
</dbReference>
<evidence type="ECO:0000259" key="13">
    <source>
        <dbReference type="Pfam" id="PF02768"/>
    </source>
</evidence>